<keyword evidence="1" id="KW-0175">Coiled coil</keyword>
<dbReference type="Gene3D" id="1.50.10.20">
    <property type="match status" value="1"/>
</dbReference>
<dbReference type="InterPro" id="IPR027954">
    <property type="entry name" value="Transcobalamin-like_C"/>
</dbReference>
<evidence type="ECO:0000313" key="7">
    <source>
        <dbReference type="Proteomes" id="UP001600943"/>
    </source>
</evidence>
<evidence type="ECO:0000259" key="5">
    <source>
        <dbReference type="SMART" id="SM00635"/>
    </source>
</evidence>
<dbReference type="SUPFAM" id="SSF49373">
    <property type="entry name" value="Invasin/intimin cell-adhesion fragments"/>
    <property type="match status" value="3"/>
</dbReference>
<keyword evidence="3" id="KW-0812">Transmembrane</keyword>
<protein>
    <recommendedName>
        <fullName evidence="5">BIG2 domain-containing protein</fullName>
    </recommendedName>
</protein>
<organism evidence="6 7">
    <name type="scientific">Blautia hominis</name>
    <dbReference type="NCBI Taxonomy" id="2025493"/>
    <lineage>
        <taxon>Bacteria</taxon>
        <taxon>Bacillati</taxon>
        <taxon>Bacillota</taxon>
        <taxon>Clostridia</taxon>
        <taxon>Lachnospirales</taxon>
        <taxon>Lachnospiraceae</taxon>
        <taxon>Blautia</taxon>
    </lineage>
</organism>
<feature type="signal peptide" evidence="4">
    <location>
        <begin position="1"/>
        <end position="34"/>
    </location>
</feature>
<reference evidence="6 7" key="1">
    <citation type="submission" date="2024-04" db="EMBL/GenBank/DDBJ databases">
        <title>Defined microbial consortia suppress multidrug-resistant proinflammatory Enterobacteriaceae via ecological control.</title>
        <authorList>
            <person name="Furuichi M."/>
            <person name="Kawaguchi T."/>
            <person name="Pust M."/>
            <person name="Yasuma K."/>
            <person name="Plichta D."/>
            <person name="Hasegawa N."/>
            <person name="Ohya T."/>
            <person name="Bhattarai S."/>
            <person name="Sasajima S."/>
            <person name="Aoto Y."/>
            <person name="Tuganbaev T."/>
            <person name="Yaginuma M."/>
            <person name="Ueda M."/>
            <person name="Okahashi N."/>
            <person name="Amafuji K."/>
            <person name="Kiridooshi Y."/>
            <person name="Sugita K."/>
            <person name="Strazar M."/>
            <person name="Skelly A."/>
            <person name="Suda W."/>
            <person name="Hattori M."/>
            <person name="Nakamoto N."/>
            <person name="Caballero S."/>
            <person name="Norman J."/>
            <person name="Olle B."/>
            <person name="Tanoue T."/>
            <person name="Arita M."/>
            <person name="Bucci V."/>
            <person name="Atarashi K."/>
            <person name="Xavier R."/>
            <person name="Honda K."/>
        </authorList>
    </citation>
    <scope>NUCLEOTIDE SEQUENCE [LARGE SCALE GENOMIC DNA]</scope>
    <source>
        <strain evidence="7">k04-0078-D8-1</strain>
    </source>
</reference>
<dbReference type="Proteomes" id="UP001600943">
    <property type="component" value="Unassembled WGS sequence"/>
</dbReference>
<gene>
    <name evidence="6" type="ORF">K040078D81_59390</name>
</gene>
<keyword evidence="3" id="KW-1133">Transmembrane helix</keyword>
<feature type="region of interest" description="Disordered" evidence="2">
    <location>
        <begin position="1210"/>
        <end position="1313"/>
    </location>
</feature>
<evidence type="ECO:0000256" key="2">
    <source>
        <dbReference type="SAM" id="MobiDB-lite"/>
    </source>
</evidence>
<dbReference type="RefSeq" id="WP_390410466.1">
    <property type="nucleotide sequence ID" value="NZ_BAABYW010000002.1"/>
</dbReference>
<evidence type="ECO:0000313" key="6">
    <source>
        <dbReference type="EMBL" id="GAA6411822.1"/>
    </source>
</evidence>
<dbReference type="SMART" id="SM00635">
    <property type="entry name" value="BID_2"/>
    <property type="match status" value="3"/>
</dbReference>
<name>A0ABQ0BK40_9FIRM</name>
<keyword evidence="4" id="KW-0732">Signal</keyword>
<evidence type="ECO:0000256" key="1">
    <source>
        <dbReference type="SAM" id="Coils"/>
    </source>
</evidence>
<accession>A0ABQ0BK40</accession>
<dbReference type="Gene3D" id="2.60.40.1080">
    <property type="match status" value="3"/>
</dbReference>
<dbReference type="InterPro" id="IPR045197">
    <property type="entry name" value="NUP210-like"/>
</dbReference>
<dbReference type="InterPro" id="IPR008930">
    <property type="entry name" value="Terpenoid_cyclase/PrenylTrfase"/>
</dbReference>
<dbReference type="InterPro" id="IPR008964">
    <property type="entry name" value="Invasin/intimin_cell_adhesion"/>
</dbReference>
<feature type="compositionally biased region" description="Low complexity" evidence="2">
    <location>
        <begin position="1291"/>
        <end position="1307"/>
    </location>
</feature>
<feature type="chain" id="PRO_5047402725" description="BIG2 domain-containing protein" evidence="4">
    <location>
        <begin position="35"/>
        <end position="1350"/>
    </location>
</feature>
<keyword evidence="3" id="KW-0472">Membrane</keyword>
<comment type="caution">
    <text evidence="6">The sequence shown here is derived from an EMBL/GenBank/DDBJ whole genome shotgun (WGS) entry which is preliminary data.</text>
</comment>
<proteinExistence type="predicted"/>
<feature type="transmembrane region" description="Helical" evidence="3">
    <location>
        <begin position="1327"/>
        <end position="1346"/>
    </location>
</feature>
<feature type="domain" description="BIG2" evidence="5">
    <location>
        <begin position="265"/>
        <end position="343"/>
    </location>
</feature>
<feature type="domain" description="BIG2" evidence="5">
    <location>
        <begin position="349"/>
        <end position="427"/>
    </location>
</feature>
<dbReference type="SUPFAM" id="SSF48239">
    <property type="entry name" value="Terpenoid cyclases/Protein prenyltransferases"/>
    <property type="match status" value="1"/>
</dbReference>
<dbReference type="Pfam" id="PF02368">
    <property type="entry name" value="Big_2"/>
    <property type="match status" value="3"/>
</dbReference>
<feature type="domain" description="BIG2" evidence="5">
    <location>
        <begin position="808"/>
        <end position="885"/>
    </location>
</feature>
<dbReference type="CDD" id="cd00688">
    <property type="entry name" value="ISOPREN_C2_like"/>
    <property type="match status" value="1"/>
</dbReference>
<dbReference type="EMBL" id="BAABYW010000002">
    <property type="protein sequence ID" value="GAA6411822.1"/>
    <property type="molecule type" value="Genomic_DNA"/>
</dbReference>
<feature type="compositionally biased region" description="Basic and acidic residues" evidence="2">
    <location>
        <begin position="1263"/>
        <end position="1277"/>
    </location>
</feature>
<feature type="compositionally biased region" description="Low complexity" evidence="2">
    <location>
        <begin position="1219"/>
        <end position="1246"/>
    </location>
</feature>
<sequence length="1350" mass="146016">MNRRKMIFKRIWAFLMACFFGLGLALGTPAPVMARDASNSVVLSVERFALGKGWVTVPDVVPLQSGDTVSTLLERYMEDQGYPCIVTKDSSYGWYLEGISDADGDGLPLRVPQVIKDKAKKDGYKLDDSLVNEYKPNLTEFSYSDENAGTTTSGWMYSVNETFPGYSMNGYKLQAGDVVRIQFSLYGTGLDIEGTNAYGSIYKKADKSELLKKIAYINQDTDSWLQGEEEKEAYKTALTVMQKLNASQSEVDSALKNLPQTQTVWPERVVLSSNDLTLYDNDPAVQLTADIYPEETLFKKVVWSTSDESIASVDNKGSVTPHTPGETDITATTQNGVSASCKVTVTARPFTAIALDKTALFFEAEQTYQLNVTGTPSNATEALCLEWSSSDDNVAVVSQEGLVTAVSTGNAVITVVKSGTQIVASCQVTVGNAMEMAEAAAALVEALPKAGDLTIQDAAQVAEAFGAFQSLSEEAKSYLEHRTELEQKLDRCVSMMGTLQEKYANVYTAEGLIGQIPSLSALNIDSRKSVEDAQAAYEGLKAEEKALIDTSLKNKLDSAVKRMRELEAQVHTVNSILASLPGNLTLDEAALIRQAAEEYHMLDDAQKGQLFEGAEDQLTWALSALYRLITDAAQIMDITTEVDLESAETENFLKAADAYDECKDLLSIEESTAEKIGEVKNRIGSSIHSHNGVNADSYWYIKTNAEITKDTQKAEKAISKKYKNAEKPQAAWNLSYTDIRDGKSYEQEKNITLTFTVNKLSSMENPILFSYQNGNLKKCKAEINSRKDTISTKVKASGLYLVVDVPIPLTGLSLENQIQITKGNSKTLNPEKIPSDATSQVDYEWKSSDPSIVAVDGNGVITAKKEGTAAVSASVKDKSSVKATVKVKVITKANALSRPLAEVLSETQEYVLKVDKSPTIGSEWYVIALARNGSNLDDSYFSTYYNHLANYIVEKKGKLTDTKKYSEYSKTILTVTAIGKDARNVAGYNLLEYLADFDKVRSQGRNGPIWALIALNCHPDYTIPEVSGISNQTTEQKLIDYIVDAQVKDGGWTLTGTIADSDMTGMALQALAPYYKKDGYDKVTKAIDKALDNLGSMQLSSGGFATMNVETSESGAQILTALSALGIDPQTDSRFIKNGKWLVENIISYHIKDSGFMHVKAGAENNGGAEPGTVDGLATGQGFYSLVAYRRFLDKKTSLYDMSDLVVEPGGTGDGKGTGLQEEVTSESGSVSSKQTGGTQSSTSKTADGSGKKKADSGSTAKKKTEGSDSKKGKEEVPWSFNGDTYEPETGSDAGTTAAHGAAEAAAGAGGSESRQGLAKVFNKNTLPYILCIACGASLIGVCVYFKKKN</sequence>
<dbReference type="PANTHER" id="PTHR23019">
    <property type="entry name" value="NUCLEAR PORE MEMBRANE GLYCOPROTEIN GP210-RELATED"/>
    <property type="match status" value="1"/>
</dbReference>
<keyword evidence="7" id="KW-1185">Reference proteome</keyword>
<dbReference type="PANTHER" id="PTHR23019:SF0">
    <property type="entry name" value="NUCLEAR PORE MEMBRANE GLYCOPROTEIN 210"/>
    <property type="match status" value="1"/>
</dbReference>
<feature type="coiled-coil region" evidence="1">
    <location>
        <begin position="530"/>
        <end position="569"/>
    </location>
</feature>
<dbReference type="Pfam" id="PF14478">
    <property type="entry name" value="DUF4430"/>
    <property type="match status" value="1"/>
</dbReference>
<evidence type="ECO:0000256" key="4">
    <source>
        <dbReference type="SAM" id="SignalP"/>
    </source>
</evidence>
<dbReference type="InterPro" id="IPR003343">
    <property type="entry name" value="Big_2"/>
</dbReference>
<evidence type="ECO:0000256" key="3">
    <source>
        <dbReference type="SAM" id="Phobius"/>
    </source>
</evidence>